<dbReference type="RefSeq" id="WP_017864692.1">
    <property type="nucleotide sequence ID" value="NZ_BAABQR010000005.1"/>
</dbReference>
<proteinExistence type="predicted"/>
<evidence type="ECO:0000313" key="2">
    <source>
        <dbReference type="EMBL" id="GAM80742.1"/>
    </source>
</evidence>
<name>A0A0A7T0P0_LACLL</name>
<dbReference type="Proteomes" id="UP000031847">
    <property type="component" value="Unassembled WGS sequence"/>
</dbReference>
<organism evidence="2 3">
    <name type="scientific">Lactococcus lactis subsp. lactis</name>
    <name type="common">Streptococcus lactis</name>
    <dbReference type="NCBI Taxonomy" id="1360"/>
    <lineage>
        <taxon>Bacteria</taxon>
        <taxon>Bacillati</taxon>
        <taxon>Bacillota</taxon>
        <taxon>Bacilli</taxon>
        <taxon>Lactobacillales</taxon>
        <taxon>Streptococcaceae</taxon>
        <taxon>Lactococcus</taxon>
    </lineage>
</organism>
<dbReference type="GO" id="GO:0008168">
    <property type="term" value="F:methyltransferase activity"/>
    <property type="evidence" value="ECO:0007669"/>
    <property type="project" value="UniProtKB-KW"/>
</dbReference>
<dbReference type="SUPFAM" id="SSF53335">
    <property type="entry name" value="S-adenosyl-L-methionine-dependent methyltransferases"/>
    <property type="match status" value="1"/>
</dbReference>
<protein>
    <submittedName>
        <fullName evidence="2">SAM-dependent methyltransferases</fullName>
    </submittedName>
</protein>
<dbReference type="Pfam" id="PF13649">
    <property type="entry name" value="Methyltransf_25"/>
    <property type="match status" value="1"/>
</dbReference>
<dbReference type="EMBL" id="BBSI01000030">
    <property type="protein sequence ID" value="GAM80742.1"/>
    <property type="molecule type" value="Genomic_DNA"/>
</dbReference>
<reference evidence="2 3" key="1">
    <citation type="submission" date="2015-01" db="EMBL/GenBank/DDBJ databases">
        <title>Lactococcus lactis subsp.lactis JCM 5805 whole genome shotgun sequence.</title>
        <authorList>
            <person name="Fujii T."/>
            <person name="Tomita Y."/>
            <person name="Ikushima S."/>
            <person name="Fujiwara D."/>
        </authorList>
    </citation>
    <scope>NUCLEOTIDE SEQUENCE [LARGE SCALE GENOMIC DNA]</scope>
    <source>
        <strain evidence="2 3">JCM 5805</strain>
    </source>
</reference>
<comment type="caution">
    <text evidence="2">The sequence shown here is derived from an EMBL/GenBank/DDBJ whole genome shotgun (WGS) entry which is preliminary data.</text>
</comment>
<dbReference type="Gene3D" id="3.40.50.150">
    <property type="entry name" value="Vaccinia Virus protein VP39"/>
    <property type="match status" value="1"/>
</dbReference>
<keyword evidence="2" id="KW-0489">Methyltransferase</keyword>
<evidence type="ECO:0000313" key="3">
    <source>
        <dbReference type="Proteomes" id="UP000031847"/>
    </source>
</evidence>
<gene>
    <name evidence="2" type="ORF">JCM5805K_1858</name>
</gene>
<dbReference type="InterPro" id="IPR041698">
    <property type="entry name" value="Methyltransf_25"/>
</dbReference>
<sequence>MDDNTKELEQYWDEFSQEYEEIQNESLVDIGQQLKEFLVAEKLLPTSQFLDLAGGTGKYIPHFSNFTDSYHLVDLSAKMLEFAKNKSADSNKITFTHQEQNKFLKNTKENTYDFVFSAMNPALESKEALVELNRIANGNVGILRLIFDEDNLFSQVEQLYLPNQEQNKEAQMLLYKVWLEELGWEFKSKKFRFFLSEKVSSQFFSDYFSDELSNTELAALTQLFFSETEIREMERLVIFELLYWEKC</sequence>
<feature type="domain" description="Methyltransferase" evidence="1">
    <location>
        <begin position="50"/>
        <end position="131"/>
    </location>
</feature>
<accession>A0A0A7T0P0</accession>
<dbReference type="CDD" id="cd02440">
    <property type="entry name" value="AdoMet_MTases"/>
    <property type="match status" value="1"/>
</dbReference>
<dbReference type="InterPro" id="IPR029063">
    <property type="entry name" value="SAM-dependent_MTases_sf"/>
</dbReference>
<dbReference type="GO" id="GO:0032259">
    <property type="term" value="P:methylation"/>
    <property type="evidence" value="ECO:0007669"/>
    <property type="project" value="UniProtKB-KW"/>
</dbReference>
<keyword evidence="2" id="KW-0808">Transferase</keyword>
<dbReference type="AlphaFoldDB" id="A0A0A7T0P0"/>
<dbReference type="PATRIC" id="fig|1360.100.peg.546"/>
<evidence type="ECO:0000259" key="1">
    <source>
        <dbReference type="Pfam" id="PF13649"/>
    </source>
</evidence>